<name>A0AAJ0FNF6_9PEZI</name>
<keyword evidence="1" id="KW-0732">Signal</keyword>
<feature type="chain" id="PRO_5042533378" description="Secreted protein" evidence="1">
    <location>
        <begin position="31"/>
        <end position="172"/>
    </location>
</feature>
<gene>
    <name evidence="2" type="ORF">QBC33DRAFT_348222</name>
</gene>
<evidence type="ECO:0008006" key="4">
    <source>
        <dbReference type="Google" id="ProtNLM"/>
    </source>
</evidence>
<dbReference type="Proteomes" id="UP001244011">
    <property type="component" value="Unassembled WGS sequence"/>
</dbReference>
<feature type="signal peptide" evidence="1">
    <location>
        <begin position="1"/>
        <end position="30"/>
    </location>
</feature>
<organism evidence="2 3">
    <name type="scientific">Phialemonium atrogriseum</name>
    <dbReference type="NCBI Taxonomy" id="1093897"/>
    <lineage>
        <taxon>Eukaryota</taxon>
        <taxon>Fungi</taxon>
        <taxon>Dikarya</taxon>
        <taxon>Ascomycota</taxon>
        <taxon>Pezizomycotina</taxon>
        <taxon>Sordariomycetes</taxon>
        <taxon>Sordariomycetidae</taxon>
        <taxon>Cephalothecales</taxon>
        <taxon>Cephalothecaceae</taxon>
        <taxon>Phialemonium</taxon>
    </lineage>
</organism>
<protein>
    <recommendedName>
        <fullName evidence="4">Secreted protein</fullName>
    </recommendedName>
</protein>
<reference evidence="2" key="1">
    <citation type="submission" date="2023-06" db="EMBL/GenBank/DDBJ databases">
        <title>Genome-scale phylogeny and comparative genomics of the fungal order Sordariales.</title>
        <authorList>
            <consortium name="Lawrence Berkeley National Laboratory"/>
            <person name="Hensen N."/>
            <person name="Bonometti L."/>
            <person name="Westerberg I."/>
            <person name="Brannstrom I.O."/>
            <person name="Guillou S."/>
            <person name="Cros-Aarteil S."/>
            <person name="Calhoun S."/>
            <person name="Haridas S."/>
            <person name="Kuo A."/>
            <person name="Mondo S."/>
            <person name="Pangilinan J."/>
            <person name="Riley R."/>
            <person name="Labutti K."/>
            <person name="Andreopoulos B."/>
            <person name="Lipzen A."/>
            <person name="Chen C."/>
            <person name="Yanf M."/>
            <person name="Daum C."/>
            <person name="Ng V."/>
            <person name="Clum A."/>
            <person name="Steindorff A."/>
            <person name="Ohm R."/>
            <person name="Martin F."/>
            <person name="Silar P."/>
            <person name="Natvig D."/>
            <person name="Lalanne C."/>
            <person name="Gautier V."/>
            <person name="Ament-Velasquez S.L."/>
            <person name="Kruys A."/>
            <person name="Hutchinson M.I."/>
            <person name="Powell A.J."/>
            <person name="Barry K."/>
            <person name="Miller A.N."/>
            <person name="Grigoriev I.V."/>
            <person name="Debuchy R."/>
            <person name="Gladieux P."/>
            <person name="Thoren M.H."/>
            <person name="Johannesson H."/>
        </authorList>
    </citation>
    <scope>NUCLEOTIDE SEQUENCE</scope>
    <source>
        <strain evidence="2">8032-3</strain>
    </source>
</reference>
<comment type="caution">
    <text evidence="2">The sequence shown here is derived from an EMBL/GenBank/DDBJ whole genome shotgun (WGS) entry which is preliminary data.</text>
</comment>
<keyword evidence="3" id="KW-1185">Reference proteome</keyword>
<dbReference type="AlphaFoldDB" id="A0AAJ0FNF6"/>
<evidence type="ECO:0000313" key="3">
    <source>
        <dbReference type="Proteomes" id="UP001244011"/>
    </source>
</evidence>
<sequence length="172" mass="19723">MLWMASAPSFSPSHLFMMTIVLANTRLAMAFGRQPAIMTLNRRDAYGRGLLVEFCRHYTYVFLRDRRTARSYDDCILSGLLPSLTCSLLGFGAWETTIHENDQRYFLPRWGILVIKQHPHCNNKAYCILCVLARNLDEIDETKHLLSQRFLNPQFPIETGVQTDAAAHSART</sequence>
<accession>A0AAJ0FNF6</accession>
<proteinExistence type="predicted"/>
<dbReference type="RefSeq" id="XP_060285456.1">
    <property type="nucleotide sequence ID" value="XM_060423817.1"/>
</dbReference>
<dbReference type="GeneID" id="85307004"/>
<evidence type="ECO:0000256" key="1">
    <source>
        <dbReference type="SAM" id="SignalP"/>
    </source>
</evidence>
<dbReference type="EMBL" id="MU839003">
    <property type="protein sequence ID" value="KAK1769243.1"/>
    <property type="molecule type" value="Genomic_DNA"/>
</dbReference>
<evidence type="ECO:0000313" key="2">
    <source>
        <dbReference type="EMBL" id="KAK1769243.1"/>
    </source>
</evidence>